<gene>
    <name evidence="4" type="ORF">HannXRQ_Chr10g0308481</name>
    <name evidence="3" type="ORF">HanXRQr2_Chr10g0454491</name>
</gene>
<reference evidence="3" key="3">
    <citation type="submission" date="2020-06" db="EMBL/GenBank/DDBJ databases">
        <title>Helianthus annuus Genome sequencing and assembly Release 2.</title>
        <authorList>
            <person name="Gouzy J."/>
            <person name="Langlade N."/>
            <person name="Munos S."/>
        </authorList>
    </citation>
    <scope>NUCLEOTIDE SEQUENCE</scope>
    <source>
        <tissue evidence="3">Leaves</tissue>
    </source>
</reference>
<dbReference type="PANTHER" id="PTHR47926">
    <property type="entry name" value="PENTATRICOPEPTIDE REPEAT-CONTAINING PROTEIN"/>
    <property type="match status" value="1"/>
</dbReference>
<dbReference type="GO" id="GO:0009451">
    <property type="term" value="P:RNA modification"/>
    <property type="evidence" value="ECO:0000318"/>
    <property type="project" value="GO_Central"/>
</dbReference>
<dbReference type="EMBL" id="MNCJ02000325">
    <property type="protein sequence ID" value="KAF5787587.1"/>
    <property type="molecule type" value="Genomic_DNA"/>
</dbReference>
<sequence>MNRTILHTISNPRYLRKLEKCSTFEQLKQIHAQTITVGLARFTYITSKLLAFSAISDIDYAHTILNQISMPTIFDFNTMILGYSKTSKREMGVLLYTKMRNEGIKPNARTFPVLIRTCDCLRSLRQVHGQVVKYGNVSDVYVTSLLISVYSSYKAIELAKQVFEESAYKNVVCCTSLITGCFSNGLIDDACKVFDEMPERNDVSYSAMISGFVKNELFNEAIQLYRRMINCGVGNPNRSLLLSVLNACGAVGAFEIGRSIHCQLVEESFSVDVDFGTALIDFYAKCGDIEKAKDIFNAMPYKDVAAWSAMILGLATNGKNETAIDLFEEMEQNGPVPNGIIFVAVLVACNHKTLLKKPWSILGKMSKVYNVQLTIEHYGCMVDLLARSGQLKEAEKLIKLMPMTPDGAVWGSFLHGCLTHSAIHLAGTAGKRLLELEPTHSGRYVGLANMYASNGSWEGVIKLRKMMTERKVAIAPGWSFIEVNGIVNKFFVDDQCHPQAKDIHDVLMLLNIVLMN</sequence>
<dbReference type="Pfam" id="PF20431">
    <property type="entry name" value="E_motif"/>
    <property type="match status" value="1"/>
</dbReference>
<proteinExistence type="predicted"/>
<dbReference type="InterPro" id="IPR046960">
    <property type="entry name" value="PPR_At4g14850-like_plant"/>
</dbReference>
<dbReference type="InterPro" id="IPR011990">
    <property type="entry name" value="TPR-like_helical_dom_sf"/>
</dbReference>
<dbReference type="Pfam" id="PF13041">
    <property type="entry name" value="PPR_2"/>
    <property type="match status" value="1"/>
</dbReference>
<dbReference type="Gene3D" id="1.25.40.10">
    <property type="entry name" value="Tetratricopeptide repeat domain"/>
    <property type="match status" value="3"/>
</dbReference>
<evidence type="ECO:0000256" key="2">
    <source>
        <dbReference type="PROSITE-ProRule" id="PRU00708"/>
    </source>
</evidence>
<dbReference type="Proteomes" id="UP000215914">
    <property type="component" value="Chromosome 10"/>
</dbReference>
<evidence type="ECO:0000256" key="1">
    <source>
        <dbReference type="ARBA" id="ARBA00022737"/>
    </source>
</evidence>
<dbReference type="InterPro" id="IPR002885">
    <property type="entry name" value="PPR_rpt"/>
</dbReference>
<feature type="repeat" description="PPR" evidence="2">
    <location>
        <begin position="201"/>
        <end position="235"/>
    </location>
</feature>
<dbReference type="PANTHER" id="PTHR47926:SF350">
    <property type="entry name" value="(WILD MALAYSIAN BANANA) HYPOTHETICAL PROTEIN"/>
    <property type="match status" value="1"/>
</dbReference>
<reference evidence="4" key="2">
    <citation type="submission" date="2017-02" db="EMBL/GenBank/DDBJ databases">
        <title>Sunflower complete genome.</title>
        <authorList>
            <person name="Langlade N."/>
            <person name="Munos S."/>
        </authorList>
    </citation>
    <scope>NUCLEOTIDE SEQUENCE [LARGE SCALE GENOMIC DNA]</scope>
    <source>
        <tissue evidence="4">Leaves</tissue>
    </source>
</reference>
<dbReference type="NCBIfam" id="TIGR00756">
    <property type="entry name" value="PPR"/>
    <property type="match status" value="5"/>
</dbReference>
<keyword evidence="5" id="KW-1185">Reference proteome</keyword>
<dbReference type="GO" id="GO:0003723">
    <property type="term" value="F:RNA binding"/>
    <property type="evidence" value="ECO:0007669"/>
    <property type="project" value="InterPro"/>
</dbReference>
<evidence type="ECO:0000313" key="5">
    <source>
        <dbReference type="Proteomes" id="UP000215914"/>
    </source>
</evidence>
<dbReference type="Gramene" id="mRNA:HanXRQr2_Chr10g0454491">
    <property type="protein sequence ID" value="CDS:HanXRQr2_Chr10g0454491.1"/>
    <property type="gene ID" value="HanXRQr2_Chr10g0454491"/>
</dbReference>
<protein>
    <submittedName>
        <fullName evidence="4">Putative tetratricopeptide-like helical domain-containing protein</fullName>
    </submittedName>
    <submittedName>
        <fullName evidence="3">Tetratricopeptide-like helical domain superfamily</fullName>
    </submittedName>
</protein>
<organism evidence="4 5">
    <name type="scientific">Helianthus annuus</name>
    <name type="common">Common sunflower</name>
    <dbReference type="NCBI Taxonomy" id="4232"/>
    <lineage>
        <taxon>Eukaryota</taxon>
        <taxon>Viridiplantae</taxon>
        <taxon>Streptophyta</taxon>
        <taxon>Embryophyta</taxon>
        <taxon>Tracheophyta</taxon>
        <taxon>Spermatophyta</taxon>
        <taxon>Magnoliopsida</taxon>
        <taxon>eudicotyledons</taxon>
        <taxon>Gunneridae</taxon>
        <taxon>Pentapetalae</taxon>
        <taxon>asterids</taxon>
        <taxon>campanulids</taxon>
        <taxon>Asterales</taxon>
        <taxon>Asteraceae</taxon>
        <taxon>Asteroideae</taxon>
        <taxon>Heliantheae alliance</taxon>
        <taxon>Heliantheae</taxon>
        <taxon>Helianthus</taxon>
    </lineage>
</organism>
<feature type="repeat" description="PPR" evidence="2">
    <location>
        <begin position="72"/>
        <end position="106"/>
    </location>
</feature>
<dbReference type="FunFam" id="1.25.40.10:FF:000184">
    <property type="entry name" value="Pentatricopeptide repeat-containing protein, chloroplastic"/>
    <property type="match status" value="1"/>
</dbReference>
<dbReference type="OrthoDB" id="1675999at2759"/>
<name>A0A251TQN0_HELAN</name>
<evidence type="ECO:0000313" key="4">
    <source>
        <dbReference type="EMBL" id="OTG12331.1"/>
    </source>
</evidence>
<accession>A0A251TQN0</accession>
<dbReference type="EMBL" id="CM007899">
    <property type="protein sequence ID" value="OTG12331.1"/>
    <property type="molecule type" value="Genomic_DNA"/>
</dbReference>
<keyword evidence="1" id="KW-0677">Repeat</keyword>
<dbReference type="InterPro" id="IPR046848">
    <property type="entry name" value="E_motif"/>
</dbReference>
<dbReference type="Pfam" id="PF01535">
    <property type="entry name" value="PPR"/>
    <property type="match status" value="5"/>
</dbReference>
<dbReference type="PROSITE" id="PS51375">
    <property type="entry name" value="PPR"/>
    <property type="match status" value="4"/>
</dbReference>
<feature type="repeat" description="PPR" evidence="2">
    <location>
        <begin position="303"/>
        <end position="337"/>
    </location>
</feature>
<evidence type="ECO:0000313" key="3">
    <source>
        <dbReference type="EMBL" id="KAF5787587.1"/>
    </source>
</evidence>
<dbReference type="AlphaFoldDB" id="A0A251TQN0"/>
<reference evidence="3 5" key="1">
    <citation type="journal article" date="2017" name="Nature">
        <title>The sunflower genome provides insights into oil metabolism, flowering and Asterid evolution.</title>
        <authorList>
            <person name="Badouin H."/>
            <person name="Gouzy J."/>
            <person name="Grassa C.J."/>
            <person name="Murat F."/>
            <person name="Staton S.E."/>
            <person name="Cottret L."/>
            <person name="Lelandais-Briere C."/>
            <person name="Owens G.L."/>
            <person name="Carrere S."/>
            <person name="Mayjonade B."/>
            <person name="Legrand L."/>
            <person name="Gill N."/>
            <person name="Kane N.C."/>
            <person name="Bowers J.E."/>
            <person name="Hubner S."/>
            <person name="Bellec A."/>
            <person name="Berard A."/>
            <person name="Berges H."/>
            <person name="Blanchet N."/>
            <person name="Boniface M.C."/>
            <person name="Brunel D."/>
            <person name="Catrice O."/>
            <person name="Chaidir N."/>
            <person name="Claudel C."/>
            <person name="Donnadieu C."/>
            <person name="Faraut T."/>
            <person name="Fievet G."/>
            <person name="Helmstetter N."/>
            <person name="King M."/>
            <person name="Knapp S.J."/>
            <person name="Lai Z."/>
            <person name="Le Paslier M.C."/>
            <person name="Lippi Y."/>
            <person name="Lorenzon L."/>
            <person name="Mandel J.R."/>
            <person name="Marage G."/>
            <person name="Marchand G."/>
            <person name="Marquand E."/>
            <person name="Bret-Mestries E."/>
            <person name="Morien E."/>
            <person name="Nambeesan S."/>
            <person name="Nguyen T."/>
            <person name="Pegot-Espagnet P."/>
            <person name="Pouilly N."/>
            <person name="Raftis F."/>
            <person name="Sallet E."/>
            <person name="Schiex T."/>
            <person name="Thomas J."/>
            <person name="Vandecasteele C."/>
            <person name="Vares D."/>
            <person name="Vear F."/>
            <person name="Vautrin S."/>
            <person name="Crespi M."/>
            <person name="Mangin B."/>
            <person name="Burke J.M."/>
            <person name="Salse J."/>
            <person name="Munos S."/>
            <person name="Vincourt P."/>
            <person name="Rieseberg L.H."/>
            <person name="Langlade N.B."/>
        </authorList>
    </citation>
    <scope>NUCLEOTIDE SEQUENCE [LARGE SCALE GENOMIC DNA]</scope>
    <source>
        <strain evidence="5">cv. SF193</strain>
        <tissue evidence="3">Leaves</tissue>
    </source>
</reference>
<feature type="repeat" description="PPR" evidence="2">
    <location>
        <begin position="170"/>
        <end position="200"/>
    </location>
</feature>
<dbReference type="OMA" id="FNWNIMI"/>
<dbReference type="InParanoid" id="A0A251TQN0"/>